<dbReference type="EMBL" id="FOIW01000002">
    <property type="protein sequence ID" value="SEW09681.1"/>
    <property type="molecule type" value="Genomic_DNA"/>
</dbReference>
<evidence type="ECO:0000313" key="4">
    <source>
        <dbReference type="Proteomes" id="UP000250136"/>
    </source>
</evidence>
<dbReference type="RefSeq" id="WP_055429019.1">
    <property type="nucleotide sequence ID" value="NZ_CP015105.1"/>
</dbReference>
<dbReference type="Pfam" id="PF08905">
    <property type="entry name" value="DUF1850"/>
    <property type="match status" value="1"/>
</dbReference>
<reference evidence="1 4" key="1">
    <citation type="submission" date="2016-04" db="EMBL/GenBank/DDBJ databases">
        <title>Complete genome sequence of Thermococcus thioreducens type strain OGL-20P.</title>
        <authorList>
            <person name="Oger P.M."/>
        </authorList>
    </citation>
    <scope>NUCLEOTIDE SEQUENCE [LARGE SCALE GENOMIC DNA]</scope>
    <source>
        <strain evidence="1 4">OGL-20P</strain>
    </source>
</reference>
<keyword evidence="4" id="KW-1185">Reference proteome</keyword>
<dbReference type="Proteomes" id="UP000250136">
    <property type="component" value="Chromosome"/>
</dbReference>
<sequence>MRKSFIFLLIVLLIAPAIYPFPAVGVAFNGNECYRPIRNQALLEIHYTHSVSLTKVVDVYRVSGDGIYFTMEMWQEFLAGQPIDFDYRDGDFYVKREDRFLGKHWEYWFIPLNNVTVVMDGIPMFVQPPQEGVLRIEVTAVPGIILTIRRC</sequence>
<dbReference type="Proteomes" id="UP000182125">
    <property type="component" value="Unassembled WGS sequence"/>
</dbReference>
<dbReference type="AlphaFoldDB" id="A0A1I0P5N4"/>
<name>A0A1I0P5N4_9EURY</name>
<dbReference type="GeneID" id="33333487"/>
<evidence type="ECO:0008006" key="5">
    <source>
        <dbReference type="Google" id="ProtNLM"/>
    </source>
</evidence>
<reference evidence="2 3" key="2">
    <citation type="submission" date="2016-10" db="EMBL/GenBank/DDBJ databases">
        <authorList>
            <person name="de Groot N.N."/>
        </authorList>
    </citation>
    <scope>NUCLEOTIDE SEQUENCE [LARGE SCALE GENOMIC DNA]</scope>
    <source>
        <strain evidence="2 3">OGL-20</strain>
    </source>
</reference>
<gene>
    <name evidence="1" type="ORF">A3L14_03655</name>
    <name evidence="2" type="ORF">SAMN05216170_1542</name>
</gene>
<organism evidence="2 3">
    <name type="scientific">Thermococcus thioreducens</name>
    <dbReference type="NCBI Taxonomy" id="277988"/>
    <lineage>
        <taxon>Archaea</taxon>
        <taxon>Methanobacteriati</taxon>
        <taxon>Methanobacteriota</taxon>
        <taxon>Thermococci</taxon>
        <taxon>Thermococcales</taxon>
        <taxon>Thermococcaceae</taxon>
        <taxon>Thermococcus</taxon>
    </lineage>
</organism>
<dbReference type="InterPro" id="IPR015001">
    <property type="entry name" value="DUF1850"/>
</dbReference>
<dbReference type="OrthoDB" id="103636at2157"/>
<evidence type="ECO:0000313" key="3">
    <source>
        <dbReference type="Proteomes" id="UP000182125"/>
    </source>
</evidence>
<proteinExistence type="predicted"/>
<accession>A0A1I0P5N4</accession>
<dbReference type="EMBL" id="CP015105">
    <property type="protein sequence ID" value="ASJ12032.1"/>
    <property type="molecule type" value="Genomic_DNA"/>
</dbReference>
<evidence type="ECO:0000313" key="1">
    <source>
        <dbReference type="EMBL" id="ASJ12032.1"/>
    </source>
</evidence>
<dbReference type="KEGG" id="ttd:A3L14_03655"/>
<evidence type="ECO:0000313" key="2">
    <source>
        <dbReference type="EMBL" id="SEW09681.1"/>
    </source>
</evidence>
<protein>
    <recommendedName>
        <fullName evidence="5">DUF1850 domain-containing protein</fullName>
    </recommendedName>
</protein>